<organism evidence="1 2">
    <name type="scientific">Microcystis flos-aquae TF09</name>
    <dbReference type="NCBI Taxonomy" id="2060473"/>
    <lineage>
        <taxon>Bacteria</taxon>
        <taxon>Bacillati</taxon>
        <taxon>Cyanobacteriota</taxon>
        <taxon>Cyanophyceae</taxon>
        <taxon>Oscillatoriophycideae</taxon>
        <taxon>Chroococcales</taxon>
        <taxon>Microcystaceae</taxon>
        <taxon>Microcystis</taxon>
    </lineage>
</organism>
<evidence type="ECO:0000313" key="2">
    <source>
        <dbReference type="Proteomes" id="UP000256873"/>
    </source>
</evidence>
<name>A0A3E0L762_9CHRO</name>
<dbReference type="EMBL" id="QQWC01000002">
    <property type="protein sequence ID" value="REJ43254.1"/>
    <property type="molecule type" value="Genomic_DNA"/>
</dbReference>
<reference evidence="1 2" key="1">
    <citation type="submission" date="2017-10" db="EMBL/GenBank/DDBJ databases">
        <title>A large-scale comparative metagenomic study reveals the eutrophication-driven functional interactions in six Microcystis-epibionts communities.</title>
        <authorList>
            <person name="Li Q."/>
            <person name="Lin F."/>
        </authorList>
    </citation>
    <scope>NUCLEOTIDE SEQUENCE [LARGE SCALE GENOMIC DNA]</scope>
    <source>
        <strain evidence="1">TF09</strain>
    </source>
</reference>
<dbReference type="Proteomes" id="UP000256873">
    <property type="component" value="Unassembled WGS sequence"/>
</dbReference>
<accession>A0A3E0L762</accession>
<comment type="caution">
    <text evidence="1">The sequence shown here is derived from an EMBL/GenBank/DDBJ whole genome shotgun (WGS) entry which is preliminary data.</text>
</comment>
<dbReference type="AlphaFoldDB" id="A0A3E0L762"/>
<protein>
    <recommendedName>
        <fullName evidence="3">Nif11 family protein</fullName>
    </recommendedName>
</protein>
<sequence length="85" mass="9847">MNATQLANVLQKIKADPVLQETLRVTQQDWVELNLTTQETFWGINTWTENANEVSDYELENLVISGISLYCSKIKCNQTLPWICW</sequence>
<evidence type="ECO:0000313" key="1">
    <source>
        <dbReference type="EMBL" id="REJ43254.1"/>
    </source>
</evidence>
<gene>
    <name evidence="1" type="ORF">DWQ54_10435</name>
</gene>
<proteinExistence type="predicted"/>
<evidence type="ECO:0008006" key="3">
    <source>
        <dbReference type="Google" id="ProtNLM"/>
    </source>
</evidence>